<feature type="signal peptide" evidence="5">
    <location>
        <begin position="1"/>
        <end position="25"/>
    </location>
</feature>
<dbReference type="InterPro" id="IPR051202">
    <property type="entry name" value="Peptidase_C40"/>
</dbReference>
<keyword evidence="8" id="KW-1185">Reference proteome</keyword>
<name>A0ABY6Z3G8_9BACL</name>
<dbReference type="Gene3D" id="3.90.1720.10">
    <property type="entry name" value="endopeptidase domain like (from Nostoc punctiforme)"/>
    <property type="match status" value="1"/>
</dbReference>
<protein>
    <submittedName>
        <fullName evidence="7">C40 family peptidase</fullName>
    </submittedName>
</protein>
<keyword evidence="5" id="KW-0732">Signal</keyword>
<accession>A0ABY6Z3G8</accession>
<dbReference type="Pfam" id="PF00877">
    <property type="entry name" value="NLPC_P60"/>
    <property type="match status" value="1"/>
</dbReference>
<dbReference type="Proteomes" id="UP001164803">
    <property type="component" value="Chromosome"/>
</dbReference>
<keyword evidence="4" id="KW-0788">Thiol protease</keyword>
<keyword evidence="2" id="KW-0645">Protease</keyword>
<evidence type="ECO:0000256" key="3">
    <source>
        <dbReference type="ARBA" id="ARBA00022801"/>
    </source>
</evidence>
<evidence type="ECO:0000256" key="4">
    <source>
        <dbReference type="ARBA" id="ARBA00022807"/>
    </source>
</evidence>
<gene>
    <name evidence="7" type="ORF">NZD86_22370</name>
</gene>
<evidence type="ECO:0000313" key="8">
    <source>
        <dbReference type="Proteomes" id="UP001164803"/>
    </source>
</evidence>
<sequence>MRKSIRTITLCASILGGLLSVPGCAASPRFYNSTAIENKTAGFVPQQTPRSATPGTNDLPRSVRVIGVKMLPDKVVQLATEPAKPTDTGENIIDLTTSSGLINYLCSTYPRQTIGRVVVTDAQGETLKQIKLSTKRTVSQSVNANDATFAIGQHIQVPPPGVTIDHAINPVAGVNALPAEKADAIITVASTLEGTPYVWGHNKDRGQNGFDCSNFVAYVYHHALGYKMSDNSKVQWSTTGFTVPIWDMRKGDLLLFDNGKHVGIYAGNDQMIQAGGGLGHVGTLPLGPDSYWGKQLSAVRRMF</sequence>
<dbReference type="SUPFAM" id="SSF54001">
    <property type="entry name" value="Cysteine proteinases"/>
    <property type="match status" value="1"/>
</dbReference>
<evidence type="ECO:0000256" key="1">
    <source>
        <dbReference type="ARBA" id="ARBA00007074"/>
    </source>
</evidence>
<dbReference type="InterPro" id="IPR000064">
    <property type="entry name" value="NLP_P60_dom"/>
</dbReference>
<evidence type="ECO:0000256" key="2">
    <source>
        <dbReference type="ARBA" id="ARBA00022670"/>
    </source>
</evidence>
<dbReference type="PANTHER" id="PTHR47053">
    <property type="entry name" value="MUREIN DD-ENDOPEPTIDASE MEPH-RELATED"/>
    <property type="match status" value="1"/>
</dbReference>
<comment type="similarity">
    <text evidence="1">Belongs to the peptidase C40 family.</text>
</comment>
<proteinExistence type="inferred from homology"/>
<evidence type="ECO:0000259" key="6">
    <source>
        <dbReference type="PROSITE" id="PS51935"/>
    </source>
</evidence>
<feature type="chain" id="PRO_5046998191" evidence="5">
    <location>
        <begin position="26"/>
        <end position="303"/>
    </location>
</feature>
<evidence type="ECO:0000313" key="7">
    <source>
        <dbReference type="EMBL" id="WAH36876.1"/>
    </source>
</evidence>
<dbReference type="PANTHER" id="PTHR47053:SF1">
    <property type="entry name" value="MUREIN DD-ENDOPEPTIDASE MEPH-RELATED"/>
    <property type="match status" value="1"/>
</dbReference>
<dbReference type="RefSeq" id="WP_268044274.1">
    <property type="nucleotide sequence ID" value="NZ_CP104064.1"/>
</dbReference>
<organism evidence="7 8">
    <name type="scientific">Alicyclobacillus dauci</name>
    <dbReference type="NCBI Taxonomy" id="1475485"/>
    <lineage>
        <taxon>Bacteria</taxon>
        <taxon>Bacillati</taxon>
        <taxon>Bacillota</taxon>
        <taxon>Bacilli</taxon>
        <taxon>Bacillales</taxon>
        <taxon>Alicyclobacillaceae</taxon>
        <taxon>Alicyclobacillus</taxon>
    </lineage>
</organism>
<evidence type="ECO:0000256" key="5">
    <source>
        <dbReference type="SAM" id="SignalP"/>
    </source>
</evidence>
<dbReference type="EMBL" id="CP104064">
    <property type="protein sequence ID" value="WAH36876.1"/>
    <property type="molecule type" value="Genomic_DNA"/>
</dbReference>
<dbReference type="PROSITE" id="PS51935">
    <property type="entry name" value="NLPC_P60"/>
    <property type="match status" value="1"/>
</dbReference>
<keyword evidence="3" id="KW-0378">Hydrolase</keyword>
<dbReference type="InterPro" id="IPR038765">
    <property type="entry name" value="Papain-like_cys_pep_sf"/>
</dbReference>
<reference evidence="7" key="1">
    <citation type="submission" date="2022-08" db="EMBL/GenBank/DDBJ databases">
        <title>Alicyclobacillus dauci DSM2870, complete genome.</title>
        <authorList>
            <person name="Wang Q."/>
            <person name="Cai R."/>
            <person name="Wang Z."/>
        </authorList>
    </citation>
    <scope>NUCLEOTIDE SEQUENCE</scope>
    <source>
        <strain evidence="7">DSM 28700</strain>
    </source>
</reference>
<feature type="domain" description="NlpC/P60" evidence="6">
    <location>
        <begin position="179"/>
        <end position="303"/>
    </location>
</feature>